<organism evidence="2 3">
    <name type="scientific">Polaribacter sejongensis</name>
    <dbReference type="NCBI Taxonomy" id="985043"/>
    <lineage>
        <taxon>Bacteria</taxon>
        <taxon>Pseudomonadati</taxon>
        <taxon>Bacteroidota</taxon>
        <taxon>Flavobacteriia</taxon>
        <taxon>Flavobacteriales</taxon>
        <taxon>Flavobacteriaceae</taxon>
    </lineage>
</organism>
<feature type="transmembrane region" description="Helical" evidence="1">
    <location>
        <begin position="6"/>
        <end position="28"/>
    </location>
</feature>
<dbReference type="EMBL" id="CP019336">
    <property type="protein sequence ID" value="AUC22958.1"/>
    <property type="molecule type" value="Genomic_DNA"/>
</dbReference>
<evidence type="ECO:0000313" key="2">
    <source>
        <dbReference type="EMBL" id="AUC22958.1"/>
    </source>
</evidence>
<accession>A0ABN5F787</accession>
<proteinExistence type="predicted"/>
<keyword evidence="1" id="KW-1133">Transmembrane helix</keyword>
<keyword evidence="1" id="KW-0812">Transmembrane</keyword>
<sequence>MIFSYYFFPGLLTANLLKIYFLSSFLILKSKFIFNISKINSDASLNLNNVVGNTELSTTF</sequence>
<keyword evidence="1" id="KW-0472">Membrane</keyword>
<reference evidence="2 3" key="1">
    <citation type="submission" date="2017-02" db="EMBL/GenBank/DDBJ databases">
        <title>Trade-off between light-utilization and light-protection in marine flavobacteria.</title>
        <authorList>
            <person name="Kumagai Y."/>
            <person name="Yoshizawa S."/>
            <person name="Kogure K."/>
            <person name="Iwasaki W."/>
        </authorList>
    </citation>
    <scope>NUCLEOTIDE SEQUENCE [LARGE SCALE GENOMIC DNA]</scope>
    <source>
        <strain evidence="2 3">KCTC 23670</strain>
    </source>
</reference>
<dbReference type="Proteomes" id="UP000232721">
    <property type="component" value="Chromosome"/>
</dbReference>
<evidence type="ECO:0000313" key="3">
    <source>
        <dbReference type="Proteomes" id="UP000232721"/>
    </source>
</evidence>
<evidence type="ECO:0000256" key="1">
    <source>
        <dbReference type="SAM" id="Phobius"/>
    </source>
</evidence>
<gene>
    <name evidence="2" type="ORF">BTO15_13040</name>
</gene>
<name>A0ABN5F787_9FLAO</name>
<protein>
    <submittedName>
        <fullName evidence="2">Uncharacterized protein</fullName>
    </submittedName>
</protein>
<keyword evidence="3" id="KW-1185">Reference proteome</keyword>